<keyword evidence="3" id="KW-0614">Plasmid</keyword>
<dbReference type="OrthoDB" id="61481at2"/>
<dbReference type="NCBIfam" id="TIGR02964">
    <property type="entry name" value="xanthine_xdhC"/>
    <property type="match status" value="1"/>
</dbReference>
<dbReference type="InterPro" id="IPR003777">
    <property type="entry name" value="XdhC_CoxI"/>
</dbReference>
<dbReference type="PANTHER" id="PTHR30388:SF6">
    <property type="entry name" value="XANTHINE DEHYDROGENASE SUBUNIT A-RELATED"/>
    <property type="match status" value="1"/>
</dbReference>
<reference evidence="3 4" key="1">
    <citation type="submission" date="2019-07" db="EMBL/GenBank/DDBJ databases">
        <title>Litoreibacter alkalisoli sp. nov., isolated from saline-alkaline soil.</title>
        <authorList>
            <person name="Wang S."/>
            <person name="Xu L."/>
            <person name="Xing Y.-T."/>
            <person name="Sun J.-Q."/>
        </authorList>
    </citation>
    <scope>NUCLEOTIDE SEQUENCE [LARGE SCALE GENOMIC DNA]</scope>
    <source>
        <strain evidence="3 4">LN3S51</strain>
        <plasmid evidence="3 4">unnamed4</plasmid>
    </source>
</reference>
<proteinExistence type="predicted"/>
<dbReference type="RefSeq" id="WP_146366749.1">
    <property type="nucleotide sequence ID" value="NZ_CP042265.1"/>
</dbReference>
<dbReference type="Gene3D" id="3.40.50.720">
    <property type="entry name" value="NAD(P)-binding Rossmann-like Domain"/>
    <property type="match status" value="1"/>
</dbReference>
<dbReference type="InterPro" id="IPR036291">
    <property type="entry name" value="NAD(P)-bd_dom_sf"/>
</dbReference>
<dbReference type="PANTHER" id="PTHR30388">
    <property type="entry name" value="ALDEHYDE OXIDOREDUCTASE MOLYBDENUM COFACTOR ASSEMBLY PROTEIN"/>
    <property type="match status" value="1"/>
</dbReference>
<sequence length="286" mass="30673">MTWLPADIDAFLADAGPVACVKITKVAGSSPREVGAWMLVSQSGMIGTIGGGQLEYMAIDEARAQLQRDEDHGVMDIPLGPEIGQCCGGRVGLSITRLGGEERQVLLRRVAGEREQFPMVYIFGAGHVGRALAKALTLLPVRLLLVDSRADELKLADDAIPRMHTPLPEAVVRDAEPNSAFVVLTHDHSLDFLICREALLRGDAAYVGMIGSKTKRASFRRWCASLKNDVPSNDTELVCPIGAGFSTDKRPEVIASFVAAEIMGRLTADVVKPPSVQAEGKTASSR</sequence>
<feature type="domain" description="XdhC Rossmann" evidence="2">
    <location>
        <begin position="120"/>
        <end position="262"/>
    </location>
</feature>
<dbReference type="EMBL" id="CP042265">
    <property type="protein sequence ID" value="QDY71333.1"/>
    <property type="molecule type" value="Genomic_DNA"/>
</dbReference>
<dbReference type="KEGG" id="lit:FPZ52_16645"/>
<keyword evidence="4" id="KW-1185">Reference proteome</keyword>
<protein>
    <submittedName>
        <fullName evidence="3">Xanthine dehydrogenase accessory protein XdhC</fullName>
    </submittedName>
</protein>
<accession>A0A5B8J0L9</accession>
<evidence type="ECO:0000259" key="1">
    <source>
        <dbReference type="Pfam" id="PF02625"/>
    </source>
</evidence>
<dbReference type="SUPFAM" id="SSF51735">
    <property type="entry name" value="NAD(P)-binding Rossmann-fold domains"/>
    <property type="match status" value="1"/>
</dbReference>
<geneLocation type="plasmid" evidence="3 4">
    <name>unnamed4</name>
</geneLocation>
<organism evidence="3 4">
    <name type="scientific">Qingshengfaniella alkalisoli</name>
    <dbReference type="NCBI Taxonomy" id="2599296"/>
    <lineage>
        <taxon>Bacteria</taxon>
        <taxon>Pseudomonadati</taxon>
        <taxon>Pseudomonadota</taxon>
        <taxon>Alphaproteobacteria</taxon>
        <taxon>Rhodobacterales</taxon>
        <taxon>Paracoccaceae</taxon>
        <taxon>Qingshengfaniella</taxon>
    </lineage>
</organism>
<dbReference type="Pfam" id="PF13478">
    <property type="entry name" value="XdhC_C"/>
    <property type="match status" value="1"/>
</dbReference>
<gene>
    <name evidence="3" type="primary">xdhC</name>
    <name evidence="3" type="ORF">FPZ52_16645</name>
</gene>
<dbReference type="AlphaFoldDB" id="A0A5B8J0L9"/>
<dbReference type="InterPro" id="IPR027051">
    <property type="entry name" value="XdhC_Rossmann_dom"/>
</dbReference>
<name>A0A5B8J0L9_9RHOB</name>
<feature type="domain" description="XdhC- CoxI" evidence="1">
    <location>
        <begin position="13"/>
        <end position="70"/>
    </location>
</feature>
<evidence type="ECO:0000259" key="2">
    <source>
        <dbReference type="Pfam" id="PF13478"/>
    </source>
</evidence>
<dbReference type="Pfam" id="PF02625">
    <property type="entry name" value="XdhC_CoxI"/>
    <property type="match status" value="1"/>
</dbReference>
<dbReference type="Proteomes" id="UP000318483">
    <property type="component" value="Plasmid unnamed4"/>
</dbReference>
<evidence type="ECO:0000313" key="4">
    <source>
        <dbReference type="Proteomes" id="UP000318483"/>
    </source>
</evidence>
<evidence type="ECO:0000313" key="3">
    <source>
        <dbReference type="EMBL" id="QDY71333.1"/>
    </source>
</evidence>
<dbReference type="InterPro" id="IPR014308">
    <property type="entry name" value="Xanthine_DH_XdhC"/>
</dbReference>
<dbReference type="InterPro" id="IPR052698">
    <property type="entry name" value="MoCofactor_Util/Proc"/>
</dbReference>